<evidence type="ECO:0000256" key="2">
    <source>
        <dbReference type="ARBA" id="ARBA00005687"/>
    </source>
</evidence>
<comment type="similarity">
    <text evidence="2">Belongs to the MDM31/MDM32 family.</text>
</comment>
<evidence type="ECO:0000256" key="3">
    <source>
        <dbReference type="ARBA" id="ARBA00022692"/>
    </source>
</evidence>
<evidence type="ECO:0000256" key="9">
    <source>
        <dbReference type="ARBA" id="ARBA00025191"/>
    </source>
</evidence>
<feature type="region of interest" description="Disordered" evidence="10">
    <location>
        <begin position="53"/>
        <end position="73"/>
    </location>
</feature>
<comment type="function">
    <text evidence="9">Involved in the organization of the mitochondrial membranes and the global structure of the mitochondria. Also required for mitochondrial distribution and mobility as well as for the maintenance of mitochondrial DNA nucleoids structures.</text>
</comment>
<evidence type="ECO:0000256" key="8">
    <source>
        <dbReference type="ARBA" id="ARBA00023136"/>
    </source>
</evidence>
<evidence type="ECO:0000256" key="10">
    <source>
        <dbReference type="SAM" id="MobiDB-lite"/>
    </source>
</evidence>
<dbReference type="EMBL" id="QZBM01000168">
    <property type="protein sequence ID" value="THZ21129.1"/>
    <property type="molecule type" value="Genomic_DNA"/>
</dbReference>
<evidence type="ECO:0000256" key="4">
    <source>
        <dbReference type="ARBA" id="ARBA00022792"/>
    </source>
</evidence>
<comment type="caution">
    <text evidence="12">The sequence shown here is derived from an EMBL/GenBank/DDBJ whole genome shotgun (WGS) entry which is preliminary data.</text>
</comment>
<keyword evidence="8 11" id="KW-0472">Membrane</keyword>
<dbReference type="InterPro" id="IPR012571">
    <property type="entry name" value="Mdm31/Mdm32"/>
</dbReference>
<dbReference type="AlphaFoldDB" id="A0A4S9T993"/>
<organism evidence="12 13">
    <name type="scientific">Aureobasidium pullulans</name>
    <name type="common">Black yeast</name>
    <name type="synonym">Pullularia pullulans</name>
    <dbReference type="NCBI Taxonomy" id="5580"/>
    <lineage>
        <taxon>Eukaryota</taxon>
        <taxon>Fungi</taxon>
        <taxon>Dikarya</taxon>
        <taxon>Ascomycota</taxon>
        <taxon>Pezizomycotina</taxon>
        <taxon>Dothideomycetes</taxon>
        <taxon>Dothideomycetidae</taxon>
        <taxon>Dothideales</taxon>
        <taxon>Saccotheciaceae</taxon>
        <taxon>Aureobasidium</taxon>
    </lineage>
</organism>
<reference evidence="12 13" key="1">
    <citation type="submission" date="2018-10" db="EMBL/GenBank/DDBJ databases">
        <title>Fifty Aureobasidium pullulans genomes reveal a recombining polyextremotolerant generalist.</title>
        <authorList>
            <person name="Gostincar C."/>
            <person name="Turk M."/>
            <person name="Zajc J."/>
            <person name="Gunde-Cimerman N."/>
        </authorList>
    </citation>
    <scope>NUCLEOTIDE SEQUENCE [LARGE SCALE GENOMIC DNA]</scope>
    <source>
        <strain evidence="12 13">EXF-3863</strain>
    </source>
</reference>
<dbReference type="Pfam" id="PF08118">
    <property type="entry name" value="MDM31_MDM32"/>
    <property type="match status" value="1"/>
</dbReference>
<dbReference type="PANTHER" id="PTHR31068">
    <property type="entry name" value="MITOCHONDRIAL DISTRIBUTION AND MORPHOLOGY PROTEIN 31"/>
    <property type="match status" value="1"/>
</dbReference>
<comment type="subcellular location">
    <subcellularLocation>
        <location evidence="1">Mitochondrion inner membrane</location>
    </subcellularLocation>
</comment>
<dbReference type="PANTHER" id="PTHR31068:SF0">
    <property type="entry name" value="MITOCHONDRIAL DISTRIBUTION AND MORPHOLOGY PROTEIN 31"/>
    <property type="match status" value="1"/>
</dbReference>
<keyword evidence="3 11" id="KW-0812">Transmembrane</keyword>
<feature type="compositionally biased region" description="Basic and acidic residues" evidence="10">
    <location>
        <begin position="228"/>
        <end position="239"/>
    </location>
</feature>
<gene>
    <name evidence="12" type="ORF">D6C91_04488</name>
</gene>
<keyword evidence="5" id="KW-0809">Transit peptide</keyword>
<evidence type="ECO:0000256" key="7">
    <source>
        <dbReference type="ARBA" id="ARBA00023128"/>
    </source>
</evidence>
<evidence type="ECO:0000313" key="12">
    <source>
        <dbReference type="EMBL" id="THZ21129.1"/>
    </source>
</evidence>
<feature type="transmembrane region" description="Helical" evidence="11">
    <location>
        <begin position="310"/>
        <end position="336"/>
    </location>
</feature>
<accession>A0A4S9T993</accession>
<sequence>MLVPRYSCRFELKEIDVEDEVMTNVQDPRSQIDGMPNSSKRIRMASERLSLRARKQDRAPKYRQPMTQQYGRAKTRGRLPAVEVTAHNLQWSWSHEAMEPRHMHARNAFAAISSLGRSTAAPTATCSISWLRRVAETSAASGAVPLTRWYSTSLESRHPVGLRSIITCARPTTAPRNVVQECAQAFERHTHTSRNNHFFPSTLRHRHLEETFHTSTYRSKSHGSHSAPQDKDQNNKSHDQPQPAQPQDARPEKQTHHHYHLMDRLPHLHRPTKEELLAAATSFWQRLGIRFKWFSIKSARPFNTDDISAFISWILFGHILWVILGTTTFVSLVILAMNTVFAQESLAGWVGNYLTQSSGVKVVFESAIVPKWNDGVISFKNVFVSRRPGQGSSNVTKGSSASAAAAAAAAASTGKPVGKEQKDEDTNYTQYEVSIDTVNVTLSFTKWFNGKGLLRDVEIKGVRGVVDRTSILPGDPSIDPKSYRHEHTTGDFEIDSFKVSDVLLTVYQPNNFRPFSVSIFSCDLPRFRKQWLFYDLMSANMISGSFDDSLFTIHPRQTHSHTGLSINEEDGDHSAWKKHSRLRIDGLNIDHLNRGVEGPFSWIHEGNVDIVADIMFPADQDGSIAKVMSDFYDRMEATVAHNYLHTTHQHDTSDHHDEPQKEDENEEDKRFIVMDLRVHLNDVRAAVPIFTRDLSYVNNALIRPIVAYINSKRTFIPINCRVVKRVSEFDGSWTVFDSGLLDDLSKETYEAFARDIVDDGARIRRLKKVGLWTIQLAAQALFIGLAGQLV</sequence>
<keyword evidence="7" id="KW-0496">Mitochondrion</keyword>
<evidence type="ECO:0000256" key="5">
    <source>
        <dbReference type="ARBA" id="ARBA00022946"/>
    </source>
</evidence>
<dbReference type="GO" id="GO:0007005">
    <property type="term" value="P:mitochondrion organization"/>
    <property type="evidence" value="ECO:0007669"/>
    <property type="project" value="InterPro"/>
</dbReference>
<name>A0A4S9T993_AURPU</name>
<evidence type="ECO:0000256" key="11">
    <source>
        <dbReference type="SAM" id="Phobius"/>
    </source>
</evidence>
<evidence type="ECO:0008006" key="14">
    <source>
        <dbReference type="Google" id="ProtNLM"/>
    </source>
</evidence>
<dbReference type="GO" id="GO:0005743">
    <property type="term" value="C:mitochondrial inner membrane"/>
    <property type="evidence" value="ECO:0007669"/>
    <property type="project" value="UniProtKB-SubCell"/>
</dbReference>
<proteinExistence type="inferred from homology"/>
<dbReference type="Proteomes" id="UP000308005">
    <property type="component" value="Unassembled WGS sequence"/>
</dbReference>
<keyword evidence="6 11" id="KW-1133">Transmembrane helix</keyword>
<protein>
    <recommendedName>
        <fullName evidence="14">Mitochondrial distribution and morphology protein family 31/32</fullName>
    </recommendedName>
</protein>
<evidence type="ECO:0000313" key="13">
    <source>
        <dbReference type="Proteomes" id="UP000308005"/>
    </source>
</evidence>
<dbReference type="GO" id="GO:0000001">
    <property type="term" value="P:mitochondrion inheritance"/>
    <property type="evidence" value="ECO:0007669"/>
    <property type="project" value="InterPro"/>
</dbReference>
<evidence type="ECO:0000256" key="6">
    <source>
        <dbReference type="ARBA" id="ARBA00022989"/>
    </source>
</evidence>
<feature type="region of interest" description="Disordered" evidence="10">
    <location>
        <begin position="214"/>
        <end position="257"/>
    </location>
</feature>
<keyword evidence="4" id="KW-0999">Mitochondrion inner membrane</keyword>
<evidence type="ECO:0000256" key="1">
    <source>
        <dbReference type="ARBA" id="ARBA00004273"/>
    </source>
</evidence>